<dbReference type="Pfam" id="PF00339">
    <property type="entry name" value="Arrestin_N"/>
    <property type="match status" value="1"/>
</dbReference>
<dbReference type="InterPro" id="IPR014752">
    <property type="entry name" value="Arrestin-like_C"/>
</dbReference>
<organism evidence="3 4">
    <name type="scientific">Favolaschia claudopus</name>
    <dbReference type="NCBI Taxonomy" id="2862362"/>
    <lineage>
        <taxon>Eukaryota</taxon>
        <taxon>Fungi</taxon>
        <taxon>Dikarya</taxon>
        <taxon>Basidiomycota</taxon>
        <taxon>Agaricomycotina</taxon>
        <taxon>Agaricomycetes</taxon>
        <taxon>Agaricomycetidae</taxon>
        <taxon>Agaricales</taxon>
        <taxon>Marasmiineae</taxon>
        <taxon>Mycenaceae</taxon>
        <taxon>Favolaschia</taxon>
    </lineage>
</organism>
<feature type="region of interest" description="Disordered" evidence="1">
    <location>
        <begin position="85"/>
        <end position="104"/>
    </location>
</feature>
<gene>
    <name evidence="3" type="ORF">R3P38DRAFT_2954593</name>
</gene>
<dbReference type="PANTHER" id="PTHR11188:SF17">
    <property type="entry name" value="FI21816P1"/>
    <property type="match status" value="1"/>
</dbReference>
<keyword evidence="4" id="KW-1185">Reference proteome</keyword>
<protein>
    <submittedName>
        <fullName evidence="3">Arrestin-N domain-containing protein</fullName>
    </submittedName>
</protein>
<comment type="caution">
    <text evidence="3">The sequence shown here is derived from an EMBL/GenBank/DDBJ whole genome shotgun (WGS) entry which is preliminary data.</text>
</comment>
<proteinExistence type="predicted"/>
<dbReference type="GO" id="GO:0005737">
    <property type="term" value="C:cytoplasm"/>
    <property type="evidence" value="ECO:0007669"/>
    <property type="project" value="TreeGrafter"/>
</dbReference>
<evidence type="ECO:0000313" key="4">
    <source>
        <dbReference type="Proteomes" id="UP001362999"/>
    </source>
</evidence>
<evidence type="ECO:0000256" key="1">
    <source>
        <dbReference type="SAM" id="MobiDB-lite"/>
    </source>
</evidence>
<name>A0AAW0BCU3_9AGAR</name>
<dbReference type="InterPro" id="IPR014756">
    <property type="entry name" value="Ig_E-set"/>
</dbReference>
<dbReference type="GO" id="GO:0015031">
    <property type="term" value="P:protein transport"/>
    <property type="evidence" value="ECO:0007669"/>
    <property type="project" value="TreeGrafter"/>
</dbReference>
<sequence>MKIGVRACRSYKLRRPSPVACCFLTFPDHLMSPQAVSLVFENRVRICGEFIQGHVELNVPLALEDDIEAVRVKLRGSIYVEITEHRSSTDSHGRHRSSTDTQRRRTEVLRADASLWTPGGSQNGQLILPFQFHLPPNLPPSFHCTMTDGKGIISYGIEVVADRPGIFKRNRRIASVFSVVPAANPQDLATQHLLLQGWSGQWQSIDYEQRMRRGLWGEYSHVKTKLVYPGLAAFPMSTPLPFQIHITIDTKPMKRTDSPFEDGKPLFPVPPSNFSELSLTLIRNVHLHAYTRRKNKSEMVLYLGGTGEATHSSSHSLDMDPPEWIPVDGDKGKGIWRRTVHMQSTLCLSVPPTHTSQYISWDYALQLSVPFKGIGNDVDTSSPIWIVPAFACPPSQPFSTGHNPELTYADVPPPFPVPSLDLPPAYYEGEHHGWEDEKQ</sequence>
<dbReference type="SUPFAM" id="SSF81296">
    <property type="entry name" value="E set domains"/>
    <property type="match status" value="1"/>
</dbReference>
<dbReference type="PANTHER" id="PTHR11188">
    <property type="entry name" value="ARRESTIN DOMAIN CONTAINING PROTEIN"/>
    <property type="match status" value="1"/>
</dbReference>
<evidence type="ECO:0000259" key="2">
    <source>
        <dbReference type="Pfam" id="PF00339"/>
    </source>
</evidence>
<dbReference type="Proteomes" id="UP001362999">
    <property type="component" value="Unassembled WGS sequence"/>
</dbReference>
<accession>A0AAW0BCU3</accession>
<dbReference type="EMBL" id="JAWWNJ010000035">
    <property type="protein sequence ID" value="KAK7023860.1"/>
    <property type="molecule type" value="Genomic_DNA"/>
</dbReference>
<dbReference type="AlphaFoldDB" id="A0AAW0BCU3"/>
<dbReference type="InterPro" id="IPR011021">
    <property type="entry name" value="Arrestin-like_N"/>
</dbReference>
<dbReference type="InterPro" id="IPR050357">
    <property type="entry name" value="Arrestin_domain-protein"/>
</dbReference>
<evidence type="ECO:0000313" key="3">
    <source>
        <dbReference type="EMBL" id="KAK7023860.1"/>
    </source>
</evidence>
<reference evidence="3 4" key="1">
    <citation type="journal article" date="2024" name="J Genomics">
        <title>Draft genome sequencing and assembly of Favolaschia claudopus CIRM-BRFM 2984 isolated from oak limbs.</title>
        <authorList>
            <person name="Navarro D."/>
            <person name="Drula E."/>
            <person name="Chaduli D."/>
            <person name="Cazenave R."/>
            <person name="Ahrendt S."/>
            <person name="Wang J."/>
            <person name="Lipzen A."/>
            <person name="Daum C."/>
            <person name="Barry K."/>
            <person name="Grigoriev I.V."/>
            <person name="Favel A."/>
            <person name="Rosso M.N."/>
            <person name="Martin F."/>
        </authorList>
    </citation>
    <scope>NUCLEOTIDE SEQUENCE [LARGE SCALE GENOMIC DNA]</scope>
    <source>
        <strain evidence="3 4">CIRM-BRFM 2984</strain>
    </source>
</reference>
<dbReference type="Gene3D" id="2.60.40.640">
    <property type="match status" value="1"/>
</dbReference>
<feature type="domain" description="Arrestin-like N-terminal" evidence="2">
    <location>
        <begin position="44"/>
        <end position="181"/>
    </location>
</feature>